<dbReference type="AlphaFoldDB" id="A0A9W7Y3Y3"/>
<dbReference type="Proteomes" id="UP001149813">
    <property type="component" value="Unassembled WGS sequence"/>
</dbReference>
<dbReference type="PANTHER" id="PTHR33119">
    <property type="entry name" value="IFI3P"/>
    <property type="match status" value="1"/>
</dbReference>
<organism evidence="2 3">
    <name type="scientific">Coemansia erecta</name>
    <dbReference type="NCBI Taxonomy" id="147472"/>
    <lineage>
        <taxon>Eukaryota</taxon>
        <taxon>Fungi</taxon>
        <taxon>Fungi incertae sedis</taxon>
        <taxon>Zoopagomycota</taxon>
        <taxon>Kickxellomycotina</taxon>
        <taxon>Kickxellomycetes</taxon>
        <taxon>Kickxellales</taxon>
        <taxon>Kickxellaceae</taxon>
        <taxon>Coemansia</taxon>
    </lineage>
</organism>
<gene>
    <name evidence="2" type="ORF">LPJ53_002141</name>
</gene>
<accession>A0A9W7Y3Y3</accession>
<dbReference type="OrthoDB" id="415532at2759"/>
<dbReference type="InterPro" id="IPR025340">
    <property type="entry name" value="DUF4246"/>
</dbReference>
<sequence>MPQDSEKTLEARYDELDCFSSFFISAIRWVDTKYDRRIRRMSGYLRTKQNWIDGLNNPDVRECWKSEAKEYDLTDFEIAYIFDELAYYAIEFIVAKDGTVTIKSYINNLHPVKHAEFYPTIATIFGRFVPLFENVITDILYTRKQRVKPNWPSKWITSEPEPKDVGADDCKESYIKWRNSMRRVEPQPKPFVTPERPTTPFSLRGRRLQAVVKMASIELTPKNPKYGGEDWHVEALANERIVATGIYYYDAENITECSLSFREMVSLIDDREKIGRADPAKPGHQKMLVIHLIDPVNPTVLTEIVPPQQQSWWREVVLNTTQIGELPHVVTDILFRHVDFPIPPKDAKKTRLRLISARINANIEYIRSYFEAGAFNSDIPWDYIW</sequence>
<comment type="caution">
    <text evidence="2">The sequence shown here is derived from an EMBL/GenBank/DDBJ whole genome shotgun (WGS) entry which is preliminary data.</text>
</comment>
<evidence type="ECO:0000259" key="1">
    <source>
        <dbReference type="Pfam" id="PF14033"/>
    </source>
</evidence>
<reference evidence="2" key="1">
    <citation type="submission" date="2022-07" db="EMBL/GenBank/DDBJ databases">
        <title>Phylogenomic reconstructions and comparative analyses of Kickxellomycotina fungi.</title>
        <authorList>
            <person name="Reynolds N.K."/>
            <person name="Stajich J.E."/>
            <person name="Barry K."/>
            <person name="Grigoriev I.V."/>
            <person name="Crous P."/>
            <person name="Smith M.E."/>
        </authorList>
    </citation>
    <scope>NUCLEOTIDE SEQUENCE</scope>
    <source>
        <strain evidence="2">NBRC 32514</strain>
    </source>
</reference>
<evidence type="ECO:0000313" key="2">
    <source>
        <dbReference type="EMBL" id="KAJ1723529.1"/>
    </source>
</evidence>
<evidence type="ECO:0000313" key="3">
    <source>
        <dbReference type="Proteomes" id="UP001149813"/>
    </source>
</evidence>
<dbReference type="InterPro" id="IPR049192">
    <property type="entry name" value="DUF4246_C"/>
</dbReference>
<name>A0A9W7Y3Y3_9FUNG</name>
<feature type="domain" description="DUF4246" evidence="1">
    <location>
        <begin position="91"/>
        <end position="267"/>
    </location>
</feature>
<proteinExistence type="predicted"/>
<keyword evidence="3" id="KW-1185">Reference proteome</keyword>
<dbReference type="PANTHER" id="PTHR33119:SF1">
    <property type="entry name" value="FE2OG DIOXYGENASE DOMAIN-CONTAINING PROTEIN"/>
    <property type="match status" value="1"/>
</dbReference>
<dbReference type="EMBL" id="JANBOJ010000063">
    <property type="protein sequence ID" value="KAJ1723529.1"/>
    <property type="molecule type" value="Genomic_DNA"/>
</dbReference>
<feature type="domain" description="DUF4246" evidence="1">
    <location>
        <begin position="277"/>
        <end position="315"/>
    </location>
</feature>
<dbReference type="Pfam" id="PF14033">
    <property type="entry name" value="DUF4246"/>
    <property type="match status" value="2"/>
</dbReference>
<protein>
    <recommendedName>
        <fullName evidence="1">DUF4246 domain-containing protein</fullName>
    </recommendedName>
</protein>